<evidence type="ECO:0000259" key="10">
    <source>
        <dbReference type="PROSITE" id="PS50042"/>
    </source>
</evidence>
<evidence type="ECO:0000256" key="7">
    <source>
        <dbReference type="ARBA" id="ARBA00023136"/>
    </source>
</evidence>
<dbReference type="GO" id="GO:0035725">
    <property type="term" value="P:sodium ion transmembrane transport"/>
    <property type="evidence" value="ECO:0007669"/>
    <property type="project" value="TreeGrafter"/>
</dbReference>
<evidence type="ECO:0000256" key="5">
    <source>
        <dbReference type="ARBA" id="ARBA00022989"/>
    </source>
</evidence>
<dbReference type="InterPro" id="IPR014710">
    <property type="entry name" value="RmlC-like_jellyroll"/>
</dbReference>
<keyword evidence="6" id="KW-0406">Ion transport</keyword>
<dbReference type="InterPro" id="IPR000595">
    <property type="entry name" value="cNMP-bd_dom"/>
</dbReference>
<dbReference type="InterPro" id="IPR018490">
    <property type="entry name" value="cNMP-bd_dom_sf"/>
</dbReference>
<dbReference type="Gene3D" id="1.10.287.70">
    <property type="match status" value="1"/>
</dbReference>
<dbReference type="SUPFAM" id="SSF51206">
    <property type="entry name" value="cAMP-binding domain-like"/>
    <property type="match status" value="1"/>
</dbReference>
<feature type="compositionally biased region" description="Polar residues" evidence="8">
    <location>
        <begin position="59"/>
        <end position="83"/>
    </location>
</feature>
<dbReference type="AlphaFoldDB" id="A0A3M6UX13"/>
<evidence type="ECO:0000256" key="6">
    <source>
        <dbReference type="ARBA" id="ARBA00023065"/>
    </source>
</evidence>
<dbReference type="Proteomes" id="UP000275408">
    <property type="component" value="Unassembled WGS sequence"/>
</dbReference>
<dbReference type="GO" id="GO:0098855">
    <property type="term" value="C:HCN channel complex"/>
    <property type="evidence" value="ECO:0007669"/>
    <property type="project" value="TreeGrafter"/>
</dbReference>
<dbReference type="SMART" id="SM00100">
    <property type="entry name" value="cNMP"/>
    <property type="match status" value="1"/>
</dbReference>
<evidence type="ECO:0000256" key="8">
    <source>
        <dbReference type="SAM" id="MobiDB-lite"/>
    </source>
</evidence>
<reference evidence="11 12" key="1">
    <citation type="journal article" date="2018" name="Sci. Rep.">
        <title>Comparative analysis of the Pocillopora damicornis genome highlights role of immune system in coral evolution.</title>
        <authorList>
            <person name="Cunning R."/>
            <person name="Bay R.A."/>
            <person name="Gillette P."/>
            <person name="Baker A.C."/>
            <person name="Traylor-Knowles N."/>
        </authorList>
    </citation>
    <scope>NUCLEOTIDE SEQUENCE [LARGE SCALE GENOMIC DNA]</scope>
    <source>
        <strain evidence="11">RSMAS</strain>
        <tissue evidence="11">Whole animal</tissue>
    </source>
</reference>
<comment type="caution">
    <text evidence="11">The sequence shown here is derived from an EMBL/GenBank/DDBJ whole genome shotgun (WGS) entry which is preliminary data.</text>
</comment>
<comment type="subcellular location">
    <subcellularLocation>
        <location evidence="1">Cell membrane</location>
        <topology evidence="1">Multi-pass membrane protein</topology>
    </subcellularLocation>
</comment>
<dbReference type="CDD" id="cd00038">
    <property type="entry name" value="CAP_ED"/>
    <property type="match status" value="1"/>
</dbReference>
<keyword evidence="12" id="KW-1185">Reference proteome</keyword>
<dbReference type="GO" id="GO:0003254">
    <property type="term" value="P:regulation of membrane depolarization"/>
    <property type="evidence" value="ECO:0007669"/>
    <property type="project" value="TreeGrafter"/>
</dbReference>
<accession>A0A3M6UX13</accession>
<protein>
    <recommendedName>
        <fullName evidence="10">Cyclic nucleotide-binding domain-containing protein</fullName>
    </recommendedName>
</protein>
<dbReference type="PROSITE" id="PS00888">
    <property type="entry name" value="CNMP_BINDING_1"/>
    <property type="match status" value="1"/>
</dbReference>
<evidence type="ECO:0000256" key="3">
    <source>
        <dbReference type="ARBA" id="ARBA00022475"/>
    </source>
</evidence>
<dbReference type="InterPro" id="IPR013621">
    <property type="entry name" value="Ion_trans_N"/>
</dbReference>
<evidence type="ECO:0000256" key="2">
    <source>
        <dbReference type="ARBA" id="ARBA00022448"/>
    </source>
</evidence>
<keyword evidence="5 9" id="KW-1133">Transmembrane helix</keyword>
<organism evidence="11 12">
    <name type="scientific">Pocillopora damicornis</name>
    <name type="common">Cauliflower coral</name>
    <name type="synonym">Millepora damicornis</name>
    <dbReference type="NCBI Taxonomy" id="46731"/>
    <lineage>
        <taxon>Eukaryota</taxon>
        <taxon>Metazoa</taxon>
        <taxon>Cnidaria</taxon>
        <taxon>Anthozoa</taxon>
        <taxon>Hexacorallia</taxon>
        <taxon>Scleractinia</taxon>
        <taxon>Astrocoeniina</taxon>
        <taxon>Pocilloporidae</taxon>
        <taxon>Pocillopora</taxon>
    </lineage>
</organism>
<feature type="transmembrane region" description="Helical" evidence="9">
    <location>
        <begin position="497"/>
        <end position="517"/>
    </location>
</feature>
<dbReference type="OMA" id="CYLSINC"/>
<dbReference type="InterPro" id="IPR005821">
    <property type="entry name" value="Ion_trans_dom"/>
</dbReference>
<keyword evidence="2" id="KW-0813">Transport</keyword>
<dbReference type="InterPro" id="IPR018488">
    <property type="entry name" value="cNMP-bd_CS"/>
</dbReference>
<dbReference type="Pfam" id="PF08412">
    <property type="entry name" value="Ion_trans_N"/>
    <property type="match status" value="1"/>
</dbReference>
<dbReference type="InterPro" id="IPR051413">
    <property type="entry name" value="K/Na_HCN_channel"/>
</dbReference>
<dbReference type="SUPFAM" id="SSF81324">
    <property type="entry name" value="Voltage-gated potassium channels"/>
    <property type="match status" value="1"/>
</dbReference>
<evidence type="ECO:0000256" key="1">
    <source>
        <dbReference type="ARBA" id="ARBA00004651"/>
    </source>
</evidence>
<dbReference type="OrthoDB" id="421226at2759"/>
<dbReference type="PANTHER" id="PTHR45689">
    <property type="entry name" value="I[[H]] CHANNEL, ISOFORM E"/>
    <property type="match status" value="1"/>
</dbReference>
<proteinExistence type="predicted"/>
<feature type="compositionally biased region" description="Basic and acidic residues" evidence="8">
    <location>
        <begin position="1"/>
        <end position="12"/>
    </location>
</feature>
<evidence type="ECO:0000313" key="11">
    <source>
        <dbReference type="EMBL" id="RMX58129.1"/>
    </source>
</evidence>
<dbReference type="PROSITE" id="PS50042">
    <property type="entry name" value="CNMP_BINDING_3"/>
    <property type="match status" value="1"/>
</dbReference>
<evidence type="ECO:0000256" key="4">
    <source>
        <dbReference type="ARBA" id="ARBA00022692"/>
    </source>
</evidence>
<keyword evidence="3" id="KW-1003">Cell membrane</keyword>
<sequence>MSEFSPRNDEKSAQNQECCASNDEMQADMACKKTEVAATEQIQAEQSSPVDGKSKDIDTSPNGERTSESSYGTENSVLSSHQSLQALQALNSVNEQENDETQSIEEIEIGLYEQGPLNEIAIEENDHESIRECDSSCSSPLLNGHVVDSDVHITTEKSQETHSGTSDKEPKENGRYFSLFCRKSRTSPSKSNRSNGDVIINIDVEEISIHESPRRKSKYSLNDRLKGWFQPMDNKMNMKVFGSRRALADELIRYSKVGWIIHPTSAFRLYWDLMLLSLLIVNMFVLPVAIAFFNDDMSPSWIAFNSISDGIFLLDIALNFKTGVLIHGTPNKFILDPKKIAIRYARTWFLIDLVSSFPFDYVVSSATSSGSGRLLSASRALRILRMAKLLSLLRLLRISRLVRYVHQYEEVLNVTRSVIRFVNLISLMMLVAHWNGCMQYLVPVLNDFPANSWVIIHDLRDKAWTEQYLWALFKALSHMLCIGYGRHPPQNIPETCVTITSMMSGATFYALFIAYSINVIQTMDSPSRHYKEKIQQIEEYMAHRRLPVHLRDKITKYYEHRFQGKLFDEEKILSEVSRPLRKAIVNYNCRELVRAVPFFYDADPDFVSAIITKLDFEVYLEGDVIIREGELGTEMYFLKSGVVSVSCEGVSTDDLSDGAYFGEICLLTHARRTATIVAKTMCDIFILHAEDFREVVEEFPEMRHVMESVASERLSRMGKSVDFSNSACPSRECLLAKLQTSASRRSSICCSCTNLLQPRENNPEIVITREVSSDDGKSINIIN</sequence>
<dbReference type="Gene3D" id="1.10.287.630">
    <property type="entry name" value="Helix hairpin bin"/>
    <property type="match status" value="1"/>
</dbReference>
<dbReference type="PANTHER" id="PTHR45689:SF5">
    <property type="entry name" value="I[[H]] CHANNEL, ISOFORM E"/>
    <property type="match status" value="1"/>
</dbReference>
<feature type="region of interest" description="Disordered" evidence="8">
    <location>
        <begin position="1"/>
        <end position="83"/>
    </location>
</feature>
<feature type="compositionally biased region" description="Polar residues" evidence="8">
    <location>
        <begin position="40"/>
        <end position="49"/>
    </location>
</feature>
<feature type="transmembrane region" description="Helical" evidence="9">
    <location>
        <begin position="269"/>
        <end position="293"/>
    </location>
</feature>
<dbReference type="Gene3D" id="2.60.120.10">
    <property type="entry name" value="Jelly Rolls"/>
    <property type="match status" value="1"/>
</dbReference>
<dbReference type="Pfam" id="PF00520">
    <property type="entry name" value="Ion_trans"/>
    <property type="match status" value="1"/>
</dbReference>
<dbReference type="EMBL" id="RCHS01000537">
    <property type="protein sequence ID" value="RMX58129.1"/>
    <property type="molecule type" value="Genomic_DNA"/>
</dbReference>
<feature type="domain" description="Cyclic nucleotide-binding" evidence="10">
    <location>
        <begin position="598"/>
        <end position="713"/>
    </location>
</feature>
<evidence type="ECO:0000256" key="9">
    <source>
        <dbReference type="SAM" id="Phobius"/>
    </source>
</evidence>
<keyword evidence="4 9" id="KW-0812">Transmembrane</keyword>
<feature type="transmembrane region" description="Helical" evidence="9">
    <location>
        <begin position="417"/>
        <end position="436"/>
    </location>
</feature>
<gene>
    <name evidence="11" type="ORF">pdam_00000044</name>
</gene>
<dbReference type="Pfam" id="PF00027">
    <property type="entry name" value="cNMP_binding"/>
    <property type="match status" value="1"/>
</dbReference>
<keyword evidence="7 9" id="KW-0472">Membrane</keyword>
<dbReference type="GO" id="GO:0005249">
    <property type="term" value="F:voltage-gated potassium channel activity"/>
    <property type="evidence" value="ECO:0007669"/>
    <property type="project" value="TreeGrafter"/>
</dbReference>
<evidence type="ECO:0000313" key="12">
    <source>
        <dbReference type="Proteomes" id="UP000275408"/>
    </source>
</evidence>
<name>A0A3M6UX13_POCDA</name>